<dbReference type="SUPFAM" id="SSF57701">
    <property type="entry name" value="Zn2/Cys6 DNA-binding domain"/>
    <property type="match status" value="1"/>
</dbReference>
<keyword evidence="5" id="KW-0804">Transcription</keyword>
<evidence type="ECO:0000256" key="6">
    <source>
        <dbReference type="ARBA" id="ARBA00023242"/>
    </source>
</evidence>
<proteinExistence type="predicted"/>
<evidence type="ECO:0000313" key="8">
    <source>
        <dbReference type="EMBL" id="KAJ5108660.1"/>
    </source>
</evidence>
<keyword evidence="6" id="KW-0539">Nucleus</keyword>
<evidence type="ECO:0000256" key="1">
    <source>
        <dbReference type="ARBA" id="ARBA00004123"/>
    </source>
</evidence>
<dbReference type="SMART" id="SM00066">
    <property type="entry name" value="GAL4"/>
    <property type="match status" value="1"/>
</dbReference>
<dbReference type="Pfam" id="PF00172">
    <property type="entry name" value="Zn_clus"/>
    <property type="match status" value="1"/>
</dbReference>
<dbReference type="GO" id="GO:0006351">
    <property type="term" value="P:DNA-templated transcription"/>
    <property type="evidence" value="ECO:0007669"/>
    <property type="project" value="InterPro"/>
</dbReference>
<dbReference type="GO" id="GO:0008270">
    <property type="term" value="F:zinc ion binding"/>
    <property type="evidence" value="ECO:0007669"/>
    <property type="project" value="InterPro"/>
</dbReference>
<evidence type="ECO:0000256" key="5">
    <source>
        <dbReference type="ARBA" id="ARBA00023163"/>
    </source>
</evidence>
<comment type="caution">
    <text evidence="8">The sequence shown here is derived from an EMBL/GenBank/DDBJ whole genome shotgun (WGS) entry which is preliminary data.</text>
</comment>
<dbReference type="PROSITE" id="PS00463">
    <property type="entry name" value="ZN2_CY6_FUNGAL_1"/>
    <property type="match status" value="1"/>
</dbReference>
<dbReference type="InterPro" id="IPR001138">
    <property type="entry name" value="Zn2Cys6_DnaBD"/>
</dbReference>
<evidence type="ECO:0000256" key="3">
    <source>
        <dbReference type="ARBA" id="ARBA00023015"/>
    </source>
</evidence>
<name>A0A9W9KJH4_9EURO</name>
<organism evidence="8 9">
    <name type="scientific">Penicillium angulare</name>
    <dbReference type="NCBI Taxonomy" id="116970"/>
    <lineage>
        <taxon>Eukaryota</taxon>
        <taxon>Fungi</taxon>
        <taxon>Dikarya</taxon>
        <taxon>Ascomycota</taxon>
        <taxon>Pezizomycotina</taxon>
        <taxon>Eurotiomycetes</taxon>
        <taxon>Eurotiomycetidae</taxon>
        <taxon>Eurotiales</taxon>
        <taxon>Aspergillaceae</taxon>
        <taxon>Penicillium</taxon>
    </lineage>
</organism>
<evidence type="ECO:0000259" key="7">
    <source>
        <dbReference type="PROSITE" id="PS50048"/>
    </source>
</evidence>
<keyword evidence="9" id="KW-1185">Reference proteome</keyword>
<dbReference type="GO" id="GO:0000981">
    <property type="term" value="F:DNA-binding transcription factor activity, RNA polymerase II-specific"/>
    <property type="evidence" value="ECO:0007669"/>
    <property type="project" value="InterPro"/>
</dbReference>
<keyword evidence="2" id="KW-0479">Metal-binding</keyword>
<feature type="domain" description="Zn(2)-C6 fungal-type" evidence="7">
    <location>
        <begin position="15"/>
        <end position="45"/>
    </location>
</feature>
<dbReference type="PANTHER" id="PTHR47338">
    <property type="entry name" value="ZN(II)2CYS6 TRANSCRIPTION FACTOR (EUROFUNG)-RELATED"/>
    <property type="match status" value="1"/>
</dbReference>
<dbReference type="InterPro" id="IPR050815">
    <property type="entry name" value="TF_fung"/>
</dbReference>
<dbReference type="CDD" id="cd00067">
    <property type="entry name" value="GAL4"/>
    <property type="match status" value="1"/>
</dbReference>
<gene>
    <name evidence="8" type="ORF">N7456_005335</name>
</gene>
<dbReference type="InterPro" id="IPR036864">
    <property type="entry name" value="Zn2-C6_fun-type_DNA-bd_sf"/>
</dbReference>
<dbReference type="Proteomes" id="UP001149165">
    <property type="component" value="Unassembled WGS sequence"/>
</dbReference>
<evidence type="ECO:0000256" key="2">
    <source>
        <dbReference type="ARBA" id="ARBA00022723"/>
    </source>
</evidence>
<dbReference type="CDD" id="cd12148">
    <property type="entry name" value="fungal_TF_MHR"/>
    <property type="match status" value="1"/>
</dbReference>
<dbReference type="Pfam" id="PF04082">
    <property type="entry name" value="Fungal_trans"/>
    <property type="match status" value="1"/>
</dbReference>
<sequence length="553" mass="62458">MHNNYMAPEGEKKLACMVCRHRKVACDRRRPKCGLCEKNNFDCQYKARDHRPGLRAGYVSQLEKRVDDLERRMDEVVGQLSYERSRHIEPAHAETETTVESSIASSAPQVSYDNAEGVNIAQPDDLRLNHDAYAPVALGDPTEESLKFELQESWLRNYQPWFPILHRTTVVNAFSTTLPGQTLIQKAIMAVTIWDMPGMLPEHKQSHSKKLHEEVVLSAMASSRFSCLQALLVLAMLSWGEGKWSECGHLLAICKRMSQRLGLSTIAGVTKAQPSRLSSEPFDTFAINPTIDREERIRAFWTIEMLESIFALGSTSPFATLPITATVNLPGSETAWALENPFGEDVPVYNLRYSSGFSMCISLCTIELGAVHNFQQTVRESGDMVGGLEWQSAAQRLDERLTIWREEFVASVFRLINTEYPLDTRAEMEPFIILTNCVLNMAVIVLLQSQTSLPPEIGAESEPWPYANHRCMYACENMAAKIRRMEDNELRNCSPCLVLPIFTAARFYIAVAEHRTPVHESALPIEFYDLRYSVVEICDLLESWAATVSSSFM</sequence>
<evidence type="ECO:0000313" key="9">
    <source>
        <dbReference type="Proteomes" id="UP001149165"/>
    </source>
</evidence>
<reference evidence="8" key="1">
    <citation type="submission" date="2022-11" db="EMBL/GenBank/DDBJ databases">
        <authorList>
            <person name="Petersen C."/>
        </authorList>
    </citation>
    <scope>NUCLEOTIDE SEQUENCE</scope>
    <source>
        <strain evidence="8">IBT 30069</strain>
    </source>
</reference>
<dbReference type="Gene3D" id="4.10.240.10">
    <property type="entry name" value="Zn(2)-C6 fungal-type DNA-binding domain"/>
    <property type="match status" value="1"/>
</dbReference>
<dbReference type="EMBL" id="JAPQKH010000003">
    <property type="protein sequence ID" value="KAJ5108660.1"/>
    <property type="molecule type" value="Genomic_DNA"/>
</dbReference>
<dbReference type="InterPro" id="IPR007219">
    <property type="entry name" value="XnlR_reg_dom"/>
</dbReference>
<keyword evidence="4" id="KW-0238">DNA-binding</keyword>
<dbReference type="PROSITE" id="PS50048">
    <property type="entry name" value="ZN2_CY6_FUNGAL_2"/>
    <property type="match status" value="1"/>
</dbReference>
<reference evidence="8" key="2">
    <citation type="journal article" date="2023" name="IMA Fungus">
        <title>Comparative genomic study of the Penicillium genus elucidates a diverse pangenome and 15 lateral gene transfer events.</title>
        <authorList>
            <person name="Petersen C."/>
            <person name="Sorensen T."/>
            <person name="Nielsen M.R."/>
            <person name="Sondergaard T.E."/>
            <person name="Sorensen J.L."/>
            <person name="Fitzpatrick D.A."/>
            <person name="Frisvad J.C."/>
            <person name="Nielsen K.L."/>
        </authorList>
    </citation>
    <scope>NUCLEOTIDE SEQUENCE</scope>
    <source>
        <strain evidence="8">IBT 30069</strain>
    </source>
</reference>
<dbReference type="PANTHER" id="PTHR47338:SF20">
    <property type="entry name" value="ZN(II)2CYS6 TRANSCRIPTION FACTOR (EUROFUNG)"/>
    <property type="match status" value="1"/>
</dbReference>
<dbReference type="GO" id="GO:0005634">
    <property type="term" value="C:nucleus"/>
    <property type="evidence" value="ECO:0007669"/>
    <property type="project" value="UniProtKB-SubCell"/>
</dbReference>
<dbReference type="GO" id="GO:0003677">
    <property type="term" value="F:DNA binding"/>
    <property type="evidence" value="ECO:0007669"/>
    <property type="project" value="UniProtKB-KW"/>
</dbReference>
<dbReference type="OrthoDB" id="2943660at2759"/>
<comment type="subcellular location">
    <subcellularLocation>
        <location evidence="1">Nucleus</location>
    </subcellularLocation>
</comment>
<accession>A0A9W9KJH4</accession>
<dbReference type="AlphaFoldDB" id="A0A9W9KJH4"/>
<keyword evidence="3" id="KW-0805">Transcription regulation</keyword>
<protein>
    <recommendedName>
        <fullName evidence="7">Zn(2)-C6 fungal-type domain-containing protein</fullName>
    </recommendedName>
</protein>
<evidence type="ECO:0000256" key="4">
    <source>
        <dbReference type="ARBA" id="ARBA00023125"/>
    </source>
</evidence>